<dbReference type="OrthoDB" id="2013972at2759"/>
<evidence type="ECO:0000313" key="14">
    <source>
        <dbReference type="EMBL" id="KAF5370100.1"/>
    </source>
</evidence>
<evidence type="ECO:0000256" key="7">
    <source>
        <dbReference type="ARBA" id="ARBA00022892"/>
    </source>
</evidence>
<evidence type="ECO:0000313" key="15">
    <source>
        <dbReference type="Proteomes" id="UP000559256"/>
    </source>
</evidence>
<keyword evidence="4 13" id="KW-0812">Transmembrane</keyword>
<evidence type="ECO:0000256" key="11">
    <source>
        <dbReference type="PROSITE-ProRule" id="PRU00221"/>
    </source>
</evidence>
<dbReference type="GO" id="GO:0003400">
    <property type="term" value="P:regulation of COPII vesicle coating"/>
    <property type="evidence" value="ECO:0007669"/>
    <property type="project" value="TreeGrafter"/>
</dbReference>
<dbReference type="PROSITE" id="PS50294">
    <property type="entry name" value="WD_REPEATS_REGION"/>
    <property type="match status" value="1"/>
</dbReference>
<keyword evidence="2" id="KW-0813">Transport</keyword>
<feature type="region of interest" description="Disordered" evidence="12">
    <location>
        <begin position="193"/>
        <end position="222"/>
    </location>
</feature>
<dbReference type="Proteomes" id="UP000559256">
    <property type="component" value="Unassembled WGS sequence"/>
</dbReference>
<dbReference type="InterPro" id="IPR015943">
    <property type="entry name" value="WD40/YVTN_repeat-like_dom_sf"/>
</dbReference>
<dbReference type="PROSITE" id="PS50082">
    <property type="entry name" value="WD_REPEATS_2"/>
    <property type="match status" value="1"/>
</dbReference>
<organism evidence="14 15">
    <name type="scientific">Tetrapyrgos nigripes</name>
    <dbReference type="NCBI Taxonomy" id="182062"/>
    <lineage>
        <taxon>Eukaryota</taxon>
        <taxon>Fungi</taxon>
        <taxon>Dikarya</taxon>
        <taxon>Basidiomycota</taxon>
        <taxon>Agaricomycotina</taxon>
        <taxon>Agaricomycetes</taxon>
        <taxon>Agaricomycetidae</taxon>
        <taxon>Agaricales</taxon>
        <taxon>Marasmiineae</taxon>
        <taxon>Marasmiaceae</taxon>
        <taxon>Tetrapyrgos</taxon>
    </lineage>
</organism>
<dbReference type="AlphaFoldDB" id="A0A8H5LU45"/>
<dbReference type="InterPro" id="IPR045260">
    <property type="entry name" value="Sec12-like"/>
</dbReference>
<dbReference type="Gene3D" id="2.130.10.10">
    <property type="entry name" value="YVTN repeat-like/Quinoprotein amine dehydrogenase"/>
    <property type="match status" value="1"/>
</dbReference>
<keyword evidence="5" id="KW-0677">Repeat</keyword>
<comment type="caution">
    <text evidence="14">The sequence shown here is derived from an EMBL/GenBank/DDBJ whole genome shotgun (WGS) entry which is preliminary data.</text>
</comment>
<dbReference type="SUPFAM" id="SSF50998">
    <property type="entry name" value="Quinoprotein alcohol dehydrogenase-like"/>
    <property type="match status" value="1"/>
</dbReference>
<keyword evidence="15" id="KW-1185">Reference proteome</keyword>
<protein>
    <recommendedName>
        <fullName evidence="16">Prolactin regulatory element-binding protein</fullName>
    </recommendedName>
</protein>
<dbReference type="SMART" id="SM00320">
    <property type="entry name" value="WD40"/>
    <property type="match status" value="3"/>
</dbReference>
<evidence type="ECO:0000256" key="5">
    <source>
        <dbReference type="ARBA" id="ARBA00022737"/>
    </source>
</evidence>
<keyword evidence="10 13" id="KW-0472">Membrane</keyword>
<dbReference type="GO" id="GO:0005085">
    <property type="term" value="F:guanyl-nucleotide exchange factor activity"/>
    <property type="evidence" value="ECO:0007669"/>
    <property type="project" value="InterPro"/>
</dbReference>
<dbReference type="GO" id="GO:0005789">
    <property type="term" value="C:endoplasmic reticulum membrane"/>
    <property type="evidence" value="ECO:0007669"/>
    <property type="project" value="UniProtKB-SubCell"/>
</dbReference>
<evidence type="ECO:0000256" key="6">
    <source>
        <dbReference type="ARBA" id="ARBA00022824"/>
    </source>
</evidence>
<proteinExistence type="predicted"/>
<evidence type="ECO:0008006" key="16">
    <source>
        <dbReference type="Google" id="ProtNLM"/>
    </source>
</evidence>
<evidence type="ECO:0000256" key="1">
    <source>
        <dbReference type="ARBA" id="ARBA00004648"/>
    </source>
</evidence>
<reference evidence="14 15" key="1">
    <citation type="journal article" date="2020" name="ISME J.">
        <title>Uncovering the hidden diversity of litter-decomposition mechanisms in mushroom-forming fungi.</title>
        <authorList>
            <person name="Floudas D."/>
            <person name="Bentzer J."/>
            <person name="Ahren D."/>
            <person name="Johansson T."/>
            <person name="Persson P."/>
            <person name="Tunlid A."/>
        </authorList>
    </citation>
    <scope>NUCLEOTIDE SEQUENCE [LARGE SCALE GENOMIC DNA]</scope>
    <source>
        <strain evidence="14 15">CBS 291.85</strain>
    </source>
</reference>
<evidence type="ECO:0000256" key="10">
    <source>
        <dbReference type="ARBA" id="ARBA00023136"/>
    </source>
</evidence>
<dbReference type="InterPro" id="IPR011047">
    <property type="entry name" value="Quinoprotein_ADH-like_sf"/>
</dbReference>
<feature type="repeat" description="WD" evidence="11">
    <location>
        <begin position="333"/>
        <end position="363"/>
    </location>
</feature>
<feature type="transmembrane region" description="Helical" evidence="13">
    <location>
        <begin position="374"/>
        <end position="393"/>
    </location>
</feature>
<dbReference type="InterPro" id="IPR001680">
    <property type="entry name" value="WD40_rpt"/>
</dbReference>
<evidence type="ECO:0000256" key="9">
    <source>
        <dbReference type="ARBA" id="ARBA00022989"/>
    </source>
</evidence>
<comment type="subcellular location">
    <subcellularLocation>
        <location evidence="1">Endoplasmic reticulum membrane</location>
        <topology evidence="1">Single-pass type II membrane protein</topology>
    </subcellularLocation>
</comment>
<dbReference type="PANTHER" id="PTHR23284">
    <property type="entry name" value="PROLACTIN REGULATORY ELEMENT BINDING PROTEIN"/>
    <property type="match status" value="1"/>
</dbReference>
<evidence type="ECO:0000256" key="8">
    <source>
        <dbReference type="ARBA" id="ARBA00022927"/>
    </source>
</evidence>
<keyword evidence="8" id="KW-0653">Protein transport</keyword>
<dbReference type="GO" id="GO:0015031">
    <property type="term" value="P:protein transport"/>
    <property type="evidence" value="ECO:0007669"/>
    <property type="project" value="UniProtKB-KW"/>
</dbReference>
<name>A0A8H5LU45_9AGAR</name>
<evidence type="ECO:0000256" key="2">
    <source>
        <dbReference type="ARBA" id="ARBA00022448"/>
    </source>
</evidence>
<dbReference type="GO" id="GO:0006888">
    <property type="term" value="P:endoplasmic reticulum to Golgi vesicle-mediated transport"/>
    <property type="evidence" value="ECO:0007669"/>
    <property type="project" value="TreeGrafter"/>
</dbReference>
<evidence type="ECO:0000256" key="13">
    <source>
        <dbReference type="SAM" id="Phobius"/>
    </source>
</evidence>
<evidence type="ECO:0000256" key="3">
    <source>
        <dbReference type="ARBA" id="ARBA00022574"/>
    </source>
</evidence>
<dbReference type="Pfam" id="PF00400">
    <property type="entry name" value="WD40"/>
    <property type="match status" value="1"/>
</dbReference>
<dbReference type="EMBL" id="JAACJM010000012">
    <property type="protein sequence ID" value="KAF5370100.1"/>
    <property type="molecule type" value="Genomic_DNA"/>
</dbReference>
<keyword evidence="6" id="KW-0256">Endoplasmic reticulum</keyword>
<keyword evidence="9 13" id="KW-1133">Transmembrane helix</keyword>
<dbReference type="PANTHER" id="PTHR23284:SF0">
    <property type="entry name" value="PROLACTIN REGULATORY ELEMENT-BINDING PROTEIN"/>
    <property type="match status" value="1"/>
</dbReference>
<keyword evidence="7" id="KW-0931">ER-Golgi transport</keyword>
<keyword evidence="3 11" id="KW-0853">WD repeat</keyword>
<evidence type="ECO:0000256" key="4">
    <source>
        <dbReference type="ARBA" id="ARBA00022692"/>
    </source>
</evidence>
<sequence>MRVPHTPHTFPAFPIYSSAFVSDNQLVLGGGGGVSKSGIKNKLRLFTVKDDRSVELVDEYELAKGEDNPMSMAAHPDGKNLVCGVNSALESLQKGVNENCRSFSIENGKLSLTRTRGTISVSDDDDYQKVTVFSPDGTLVAVAGCNTLQVLSYPSLTPIASPVQTEKEIYDAAFSKSQLIIATTANLQVYNLPSAEKTKPSPTKGKKKGKQKSDSSSSVQLSLDRTIEVPESLGGSAGNTFRAVRFHPQDDGILYTALNTIPKRTRSKSTPKQAFVCKWNTESWTVAKTRKIGDRSLTCFTVSPDGKFLGYGSSDLSIGLLDAVTLNPAASILKAHEFSVTTIAFSPSSKLLVSGSADYSIRVASIPEVTGSNWGFMMFILFAILVLFIAFAAQKLLA</sequence>
<gene>
    <name evidence="14" type="ORF">D9758_001205</name>
</gene>
<evidence type="ECO:0000256" key="12">
    <source>
        <dbReference type="SAM" id="MobiDB-lite"/>
    </source>
</evidence>
<accession>A0A8H5LU45</accession>